<dbReference type="NCBIfam" id="TIGR00099">
    <property type="entry name" value="Cof-subfamily"/>
    <property type="match status" value="1"/>
</dbReference>
<gene>
    <name evidence="1" type="ORF">SAMN02745191_2153</name>
</gene>
<dbReference type="AlphaFoldDB" id="A0A1T4PTM4"/>
<dbReference type="GO" id="GO:0000287">
    <property type="term" value="F:magnesium ion binding"/>
    <property type="evidence" value="ECO:0007669"/>
    <property type="project" value="TreeGrafter"/>
</dbReference>
<accession>A0A1T4PTM4</accession>
<dbReference type="STRING" id="118967.SAMN02745191_2153"/>
<organism evidence="1 2">
    <name type="scientific">Anaerorhabdus furcosa</name>
    <dbReference type="NCBI Taxonomy" id="118967"/>
    <lineage>
        <taxon>Bacteria</taxon>
        <taxon>Bacillati</taxon>
        <taxon>Bacillota</taxon>
        <taxon>Erysipelotrichia</taxon>
        <taxon>Erysipelotrichales</taxon>
        <taxon>Erysipelotrichaceae</taxon>
        <taxon>Anaerorhabdus</taxon>
    </lineage>
</organism>
<dbReference type="Pfam" id="PF08282">
    <property type="entry name" value="Hydrolase_3"/>
    <property type="match status" value="1"/>
</dbReference>
<dbReference type="SFLD" id="SFLDG01140">
    <property type="entry name" value="C2.B:_Phosphomannomutase_and_P"/>
    <property type="match status" value="1"/>
</dbReference>
<dbReference type="GO" id="GO:0005829">
    <property type="term" value="C:cytosol"/>
    <property type="evidence" value="ECO:0007669"/>
    <property type="project" value="TreeGrafter"/>
</dbReference>
<dbReference type="PANTHER" id="PTHR10000:SF8">
    <property type="entry name" value="HAD SUPERFAMILY HYDROLASE-LIKE, TYPE 3"/>
    <property type="match status" value="1"/>
</dbReference>
<dbReference type="OrthoDB" id="9814970at2"/>
<dbReference type="GO" id="GO:0016791">
    <property type="term" value="F:phosphatase activity"/>
    <property type="evidence" value="ECO:0007669"/>
    <property type="project" value="TreeGrafter"/>
</dbReference>
<sequence>MRLIVTDMDGSLLNSKKELPQDIFQVIEEIHAKGLEFAVASGRSYGCLAQMFEPVKDKISFICDNGAYVISKGKVLYSSNINPDKYKFFVQEGRKYPGIYMTVCAPTRAFVENVNEIPEKAMEEINHYYSYFEEVSDLCAVNEDVLKICYLDLSGAENNIYPALQPFSDNPRVVLSADVWVDVVNKEVNKGHGLITIQNALDIARDETVIFGDYLNDLELFEHADHSYAPSNAHDDIKKIAKEVIGHHDEWSIINKIKEIIQKV</sequence>
<dbReference type="InterPro" id="IPR006379">
    <property type="entry name" value="HAD-SF_hydro_IIB"/>
</dbReference>
<dbReference type="InterPro" id="IPR023214">
    <property type="entry name" value="HAD_sf"/>
</dbReference>
<evidence type="ECO:0000313" key="2">
    <source>
        <dbReference type="Proteomes" id="UP000243297"/>
    </source>
</evidence>
<dbReference type="InterPro" id="IPR000150">
    <property type="entry name" value="Cof"/>
</dbReference>
<dbReference type="PANTHER" id="PTHR10000">
    <property type="entry name" value="PHOSPHOSERINE PHOSPHATASE"/>
    <property type="match status" value="1"/>
</dbReference>
<keyword evidence="2" id="KW-1185">Reference proteome</keyword>
<evidence type="ECO:0000313" key="1">
    <source>
        <dbReference type="EMBL" id="SJZ94883.1"/>
    </source>
</evidence>
<name>A0A1T4PTM4_9FIRM</name>
<dbReference type="NCBIfam" id="TIGR01484">
    <property type="entry name" value="HAD-SF-IIB"/>
    <property type="match status" value="1"/>
</dbReference>
<reference evidence="2" key="1">
    <citation type="submission" date="2017-02" db="EMBL/GenBank/DDBJ databases">
        <authorList>
            <person name="Varghese N."/>
            <person name="Submissions S."/>
        </authorList>
    </citation>
    <scope>NUCLEOTIDE SEQUENCE [LARGE SCALE GENOMIC DNA]</scope>
    <source>
        <strain evidence="2">ATCC 25662</strain>
    </source>
</reference>
<dbReference type="Proteomes" id="UP000243297">
    <property type="component" value="Unassembled WGS sequence"/>
</dbReference>
<proteinExistence type="predicted"/>
<dbReference type="EMBL" id="FUWY01000007">
    <property type="protein sequence ID" value="SJZ94883.1"/>
    <property type="molecule type" value="Genomic_DNA"/>
</dbReference>
<dbReference type="Gene3D" id="3.30.1240.10">
    <property type="match status" value="1"/>
</dbReference>
<dbReference type="SFLD" id="SFLDS00003">
    <property type="entry name" value="Haloacid_Dehalogenase"/>
    <property type="match status" value="1"/>
</dbReference>
<dbReference type="Gene3D" id="3.40.50.1000">
    <property type="entry name" value="HAD superfamily/HAD-like"/>
    <property type="match status" value="1"/>
</dbReference>
<protein>
    <submittedName>
        <fullName evidence="1">Uncharacterized protein</fullName>
    </submittedName>
</protein>
<dbReference type="RefSeq" id="WP_078712549.1">
    <property type="nucleotide sequence ID" value="NZ_FUWY01000007.1"/>
</dbReference>
<dbReference type="InterPro" id="IPR036412">
    <property type="entry name" value="HAD-like_sf"/>
</dbReference>
<dbReference type="SUPFAM" id="SSF56784">
    <property type="entry name" value="HAD-like"/>
    <property type="match status" value="1"/>
</dbReference>